<evidence type="ECO:0000256" key="1">
    <source>
        <dbReference type="ARBA" id="ARBA00022884"/>
    </source>
</evidence>
<dbReference type="SMART" id="SM00360">
    <property type="entry name" value="RRM"/>
    <property type="match status" value="2"/>
</dbReference>
<gene>
    <name evidence="5" type="ORF">EXIGLDRAFT_715811</name>
</gene>
<dbReference type="InterPro" id="IPR012677">
    <property type="entry name" value="Nucleotide-bd_a/b_plait_sf"/>
</dbReference>
<evidence type="ECO:0000256" key="3">
    <source>
        <dbReference type="SAM" id="MobiDB-lite"/>
    </source>
</evidence>
<evidence type="ECO:0000313" key="6">
    <source>
        <dbReference type="Proteomes" id="UP000077266"/>
    </source>
</evidence>
<evidence type="ECO:0000313" key="5">
    <source>
        <dbReference type="EMBL" id="KZW03751.1"/>
    </source>
</evidence>
<keyword evidence="1 2" id="KW-0694">RNA-binding</keyword>
<evidence type="ECO:0000259" key="4">
    <source>
        <dbReference type="PROSITE" id="PS50102"/>
    </source>
</evidence>
<keyword evidence="6" id="KW-1185">Reference proteome</keyword>
<accession>A0A165QKI0</accession>
<dbReference type="InterPro" id="IPR000504">
    <property type="entry name" value="RRM_dom"/>
</dbReference>
<name>A0A165QKI0_EXIGL</name>
<dbReference type="InterPro" id="IPR035979">
    <property type="entry name" value="RBD_domain_sf"/>
</dbReference>
<dbReference type="Gene3D" id="3.30.70.330">
    <property type="match status" value="2"/>
</dbReference>
<feature type="compositionally biased region" description="Basic and acidic residues" evidence="3">
    <location>
        <begin position="117"/>
        <end position="126"/>
    </location>
</feature>
<feature type="domain" description="RRM" evidence="4">
    <location>
        <begin position="184"/>
        <end position="269"/>
    </location>
</feature>
<dbReference type="InParanoid" id="A0A165QKI0"/>
<organism evidence="5 6">
    <name type="scientific">Exidia glandulosa HHB12029</name>
    <dbReference type="NCBI Taxonomy" id="1314781"/>
    <lineage>
        <taxon>Eukaryota</taxon>
        <taxon>Fungi</taxon>
        <taxon>Dikarya</taxon>
        <taxon>Basidiomycota</taxon>
        <taxon>Agaricomycotina</taxon>
        <taxon>Agaricomycetes</taxon>
        <taxon>Auriculariales</taxon>
        <taxon>Exidiaceae</taxon>
        <taxon>Exidia</taxon>
    </lineage>
</organism>
<dbReference type="OrthoDB" id="277802at2759"/>
<protein>
    <submittedName>
        <fullName evidence="5">RNA-binding domain-containing protein</fullName>
    </submittedName>
</protein>
<proteinExistence type="predicted"/>
<dbReference type="SUPFAM" id="SSF54928">
    <property type="entry name" value="RNA-binding domain, RBD"/>
    <property type="match status" value="1"/>
</dbReference>
<dbReference type="Proteomes" id="UP000077266">
    <property type="component" value="Unassembled WGS sequence"/>
</dbReference>
<dbReference type="GO" id="GO:0003723">
    <property type="term" value="F:RNA binding"/>
    <property type="evidence" value="ECO:0007669"/>
    <property type="project" value="UniProtKB-UniRule"/>
</dbReference>
<reference evidence="5 6" key="1">
    <citation type="journal article" date="2016" name="Mol. Biol. Evol.">
        <title>Comparative Genomics of Early-Diverging Mushroom-Forming Fungi Provides Insights into the Origins of Lignocellulose Decay Capabilities.</title>
        <authorList>
            <person name="Nagy L.G."/>
            <person name="Riley R."/>
            <person name="Tritt A."/>
            <person name="Adam C."/>
            <person name="Daum C."/>
            <person name="Floudas D."/>
            <person name="Sun H."/>
            <person name="Yadav J.S."/>
            <person name="Pangilinan J."/>
            <person name="Larsson K.H."/>
            <person name="Matsuura K."/>
            <person name="Barry K."/>
            <person name="Labutti K."/>
            <person name="Kuo R."/>
            <person name="Ohm R.A."/>
            <person name="Bhattacharya S.S."/>
            <person name="Shirouzu T."/>
            <person name="Yoshinaga Y."/>
            <person name="Martin F.M."/>
            <person name="Grigoriev I.V."/>
            <person name="Hibbett D.S."/>
        </authorList>
    </citation>
    <scope>NUCLEOTIDE SEQUENCE [LARGE SCALE GENOMIC DNA]</scope>
    <source>
        <strain evidence="5 6">HHB12029</strain>
    </source>
</reference>
<dbReference type="CDD" id="cd12246">
    <property type="entry name" value="RRM1_U1A_like"/>
    <property type="match status" value="1"/>
</dbReference>
<dbReference type="EMBL" id="KV425882">
    <property type="protein sequence ID" value="KZW03751.1"/>
    <property type="molecule type" value="Genomic_DNA"/>
</dbReference>
<feature type="domain" description="RRM" evidence="4">
    <location>
        <begin position="6"/>
        <end position="85"/>
    </location>
</feature>
<feature type="compositionally biased region" description="Acidic residues" evidence="3">
    <location>
        <begin position="142"/>
        <end position="157"/>
    </location>
</feature>
<dbReference type="FunFam" id="3.30.70.330:FF:000039">
    <property type="entry name" value="U1 small nuclear ribonucleoprotein A"/>
    <property type="match status" value="1"/>
</dbReference>
<dbReference type="PANTHER" id="PTHR10501">
    <property type="entry name" value="U1 SMALL NUCLEAR RIBONUCLEOPROTEIN A/U2 SMALL NUCLEAR RIBONUCLEOPROTEIN B"/>
    <property type="match status" value="1"/>
</dbReference>
<sequence>MASPSATLYVHNLNDKVKTGELRHQLFALFSTYGRLIDVVASKGTKMRGQAFLVFHDLAAATTAMRACEGMSFYDKPLRIEYARAKSHATIRQEDPNFVSQALASAKQKPGAVKTNGAEKRHRENDDASALPAAKRGKPAGDDGDEDEMEIEEDDDDQPARPAANGVAAVAPGLAPSAQRPPSATLLCTNLPQEITEDMLSVLFQQYQGFQSAQVTQSPHPAIVAGVQTNAKTKMAQVFYDSADLAILAKDALDGFTIKKGWKMVISYV</sequence>
<dbReference type="AlphaFoldDB" id="A0A165QKI0"/>
<feature type="region of interest" description="Disordered" evidence="3">
    <location>
        <begin position="103"/>
        <end position="166"/>
    </location>
</feature>
<evidence type="ECO:0000256" key="2">
    <source>
        <dbReference type="PROSITE-ProRule" id="PRU00176"/>
    </source>
</evidence>
<dbReference type="PROSITE" id="PS50102">
    <property type="entry name" value="RRM"/>
    <property type="match status" value="2"/>
</dbReference>
<dbReference type="STRING" id="1314781.A0A165QKI0"/>
<dbReference type="Pfam" id="PF00076">
    <property type="entry name" value="RRM_1"/>
    <property type="match status" value="2"/>
</dbReference>